<gene>
    <name evidence="1" type="ORF">J2S57_004763</name>
</gene>
<dbReference type="RefSeq" id="WP_307246795.1">
    <property type="nucleotide sequence ID" value="NZ_JAUSQZ010000001.1"/>
</dbReference>
<dbReference type="NCBIfam" id="TIGR02678">
    <property type="entry name" value="TIGR02678 family protein"/>
    <property type="match status" value="1"/>
</dbReference>
<evidence type="ECO:0000313" key="1">
    <source>
        <dbReference type="EMBL" id="MDP9829014.1"/>
    </source>
</evidence>
<dbReference type="Pfam" id="PF09661">
    <property type="entry name" value="DUF2398"/>
    <property type="match status" value="1"/>
</dbReference>
<name>A0ABT9P8J7_9ACTN</name>
<dbReference type="EMBL" id="JAUSQZ010000001">
    <property type="protein sequence ID" value="MDP9829014.1"/>
    <property type="molecule type" value="Genomic_DNA"/>
</dbReference>
<evidence type="ECO:0000313" key="2">
    <source>
        <dbReference type="Proteomes" id="UP001235712"/>
    </source>
</evidence>
<sequence>MSNLHNQLAGAEQGEVARGIRLLLRSPLITQRADQPSFDLIRRRQVPLQKWFDHTCGWTLLVEPRLGYARLVKVGVRDDASRPARRPRTSRQPFDRRRYVLLCLVAAELLNTPVTTIGLLADRVSQACAIEESIASFDSSRQVERRAFVDVLRLLEGFGAVRVLDGSTDTFVEARSAKVLYEVDVTLLIRLMSAPQGPSTLAVPAEQIPARFEELLAALVAESRYGNSEADGGETSTVQRNLWTRHSILRRLFDEPVLYQDDLSVEQRDYLASPTGRQILRRSAEQAGFVLEERAEGYLLVDPEAIATDETFPEGGSTVKVTALHLLDHLQPPGQSRSRPELVAVAQQLLDSNSKWALSHRGDDGPRTLTGQAVDLLVTFGLVREAGALVTSLPAAARYEIEVTAAEPAQPERTTSS</sequence>
<dbReference type="InterPro" id="IPR013494">
    <property type="entry name" value="CHP02678"/>
</dbReference>
<dbReference type="Proteomes" id="UP001235712">
    <property type="component" value="Unassembled WGS sequence"/>
</dbReference>
<comment type="caution">
    <text evidence="1">The sequence shown here is derived from an EMBL/GenBank/DDBJ whole genome shotgun (WGS) entry which is preliminary data.</text>
</comment>
<reference evidence="1 2" key="1">
    <citation type="submission" date="2023-07" db="EMBL/GenBank/DDBJ databases">
        <title>Sequencing the genomes of 1000 actinobacteria strains.</title>
        <authorList>
            <person name="Klenk H.-P."/>
        </authorList>
    </citation>
    <scope>NUCLEOTIDE SEQUENCE [LARGE SCALE GENOMIC DNA]</scope>
    <source>
        <strain evidence="1 2">DSM 44388</strain>
    </source>
</reference>
<proteinExistence type="predicted"/>
<accession>A0ABT9P8J7</accession>
<keyword evidence="2" id="KW-1185">Reference proteome</keyword>
<protein>
    <submittedName>
        <fullName evidence="1">Uncharacterized protein (TIGR02678 family)</fullName>
    </submittedName>
</protein>
<organism evidence="1 2">
    <name type="scientific">Kineosporia succinea</name>
    <dbReference type="NCBI Taxonomy" id="84632"/>
    <lineage>
        <taxon>Bacteria</taxon>
        <taxon>Bacillati</taxon>
        <taxon>Actinomycetota</taxon>
        <taxon>Actinomycetes</taxon>
        <taxon>Kineosporiales</taxon>
        <taxon>Kineosporiaceae</taxon>
        <taxon>Kineosporia</taxon>
    </lineage>
</organism>